<reference evidence="2" key="1">
    <citation type="journal article" date="2020" name="G3 (Bethesda)">
        <title>High-Quality Assemblies for Three Invasive Social Wasps from the &lt;i&gt;Vespula&lt;/i&gt; Genus.</title>
        <authorList>
            <person name="Harrop T.W.R."/>
            <person name="Guhlin J."/>
            <person name="McLaughlin G.M."/>
            <person name="Permina E."/>
            <person name="Stockwell P."/>
            <person name="Gilligan J."/>
            <person name="Le Lec M.F."/>
            <person name="Gruber M.A.M."/>
            <person name="Quinn O."/>
            <person name="Lovegrove M."/>
            <person name="Duncan E.J."/>
            <person name="Remnant E.J."/>
            <person name="Van Eeckhoven J."/>
            <person name="Graham B."/>
            <person name="Knapp R.A."/>
            <person name="Langford K.W."/>
            <person name="Kronenberg Z."/>
            <person name="Press M.O."/>
            <person name="Eacker S.M."/>
            <person name="Wilson-Rankin E.E."/>
            <person name="Purcell J."/>
            <person name="Lester P.J."/>
            <person name="Dearden P.K."/>
        </authorList>
    </citation>
    <scope>NUCLEOTIDE SEQUENCE</scope>
    <source>
        <strain evidence="2">Marl-1</strain>
    </source>
</reference>
<proteinExistence type="predicted"/>
<keyword evidence="3" id="KW-1185">Reference proteome</keyword>
<sequence>MNQAEQTLNFEIRCRRMRATAWQRGGSTSKDMRDDDDNDDGDGDGDDDDDDDDDVDENTRMYYPLTQYIRRQMRAVATWSEENSPSVPPPLLLLPPTTPPPLSPLPQSTLPFFFVSFSRSSSWSSQTPVSLPHSSFTCFYI</sequence>
<accession>A0A834KHK9</accession>
<evidence type="ECO:0000256" key="1">
    <source>
        <dbReference type="SAM" id="MobiDB-lite"/>
    </source>
</evidence>
<dbReference type="AlphaFoldDB" id="A0A834KHK9"/>
<evidence type="ECO:0000313" key="3">
    <source>
        <dbReference type="Proteomes" id="UP000614350"/>
    </source>
</evidence>
<feature type="region of interest" description="Disordered" evidence="1">
    <location>
        <begin position="21"/>
        <end position="61"/>
    </location>
</feature>
<feature type="compositionally biased region" description="Pro residues" evidence="1">
    <location>
        <begin position="86"/>
        <end position="100"/>
    </location>
</feature>
<organism evidence="2 3">
    <name type="scientific">Vespula vulgaris</name>
    <name type="common">Yellow jacket</name>
    <name type="synonym">Wasp</name>
    <dbReference type="NCBI Taxonomy" id="7454"/>
    <lineage>
        <taxon>Eukaryota</taxon>
        <taxon>Metazoa</taxon>
        <taxon>Ecdysozoa</taxon>
        <taxon>Arthropoda</taxon>
        <taxon>Hexapoda</taxon>
        <taxon>Insecta</taxon>
        <taxon>Pterygota</taxon>
        <taxon>Neoptera</taxon>
        <taxon>Endopterygota</taxon>
        <taxon>Hymenoptera</taxon>
        <taxon>Apocrita</taxon>
        <taxon>Aculeata</taxon>
        <taxon>Vespoidea</taxon>
        <taxon>Vespidae</taxon>
        <taxon>Vespinae</taxon>
        <taxon>Vespula</taxon>
    </lineage>
</organism>
<dbReference type="Proteomes" id="UP000614350">
    <property type="component" value="Unassembled WGS sequence"/>
</dbReference>
<feature type="region of interest" description="Disordered" evidence="1">
    <location>
        <begin position="81"/>
        <end position="100"/>
    </location>
</feature>
<protein>
    <submittedName>
        <fullName evidence="2">Uncharacterized protein</fullName>
    </submittedName>
</protein>
<evidence type="ECO:0000313" key="2">
    <source>
        <dbReference type="EMBL" id="KAF7404924.1"/>
    </source>
</evidence>
<dbReference type="EMBL" id="JACSEA010000003">
    <property type="protein sequence ID" value="KAF7404924.1"/>
    <property type="molecule type" value="Genomic_DNA"/>
</dbReference>
<feature type="compositionally biased region" description="Acidic residues" evidence="1">
    <location>
        <begin position="34"/>
        <end position="56"/>
    </location>
</feature>
<comment type="caution">
    <text evidence="2">The sequence shown here is derived from an EMBL/GenBank/DDBJ whole genome shotgun (WGS) entry which is preliminary data.</text>
</comment>
<gene>
    <name evidence="2" type="ORF">HZH66_003830</name>
</gene>
<name>A0A834KHK9_VESVU</name>